<feature type="short sequence motif" description="'HIGH' region" evidence="11">
    <location>
        <begin position="46"/>
        <end position="56"/>
    </location>
</feature>
<dbReference type="EMBL" id="CP006934">
    <property type="protein sequence ID" value="AHI53880.1"/>
    <property type="molecule type" value="Genomic_DNA"/>
</dbReference>
<comment type="domain">
    <text evidence="11">ValRS has two distinct active sites: one for aminoacylation and one for editing. The misactivated threonine is translocated from the active site to the editing site.</text>
</comment>
<dbReference type="InterPro" id="IPR014729">
    <property type="entry name" value="Rossmann-like_a/b/a_fold"/>
</dbReference>
<keyword evidence="8 11" id="KW-0175">Coiled coil</keyword>
<evidence type="ECO:0000256" key="1">
    <source>
        <dbReference type="ARBA" id="ARBA00004496"/>
    </source>
</evidence>
<comment type="subcellular location">
    <subcellularLocation>
        <location evidence="1 11">Cytoplasm</location>
    </subcellularLocation>
</comment>
<comment type="domain">
    <text evidence="11">The C-terminal coiled-coil domain is crucial for aminoacylation activity.</text>
</comment>
<evidence type="ECO:0000259" key="13">
    <source>
        <dbReference type="Pfam" id="PF08264"/>
    </source>
</evidence>
<dbReference type="Gene3D" id="1.10.287.380">
    <property type="entry name" value="Valyl-tRNA synthetase, C-terminal domain"/>
    <property type="match status" value="1"/>
</dbReference>
<feature type="binding site" evidence="11">
    <location>
        <position position="526"/>
    </location>
    <ligand>
        <name>ATP</name>
        <dbReference type="ChEBI" id="CHEBI:30616"/>
    </ligand>
</feature>
<dbReference type="InterPro" id="IPR033705">
    <property type="entry name" value="Anticodon_Ia_Val"/>
</dbReference>
<dbReference type="CDD" id="cd00817">
    <property type="entry name" value="ValRS_core"/>
    <property type="match status" value="1"/>
</dbReference>
<keyword evidence="7 11" id="KW-0648">Protein biosynthesis</keyword>
<dbReference type="Pfam" id="PF00133">
    <property type="entry name" value="tRNA-synt_1"/>
    <property type="match status" value="1"/>
</dbReference>
<evidence type="ECO:0000259" key="12">
    <source>
        <dbReference type="Pfam" id="PF00133"/>
    </source>
</evidence>
<protein>
    <recommendedName>
        <fullName evidence="11">Valine--tRNA ligase</fullName>
        <ecNumber evidence="11">6.1.1.9</ecNumber>
    </recommendedName>
    <alternativeName>
        <fullName evidence="11">Valyl-tRNA synthetase</fullName>
        <shortName evidence="11">ValRS</shortName>
    </alternativeName>
</protein>
<keyword evidence="3 11" id="KW-0963">Cytoplasm</keyword>
<dbReference type="OrthoDB" id="9810365at2"/>
<evidence type="ECO:0000256" key="5">
    <source>
        <dbReference type="ARBA" id="ARBA00022741"/>
    </source>
</evidence>
<sequence>MTKKLSEKYFAKEVEANKNEFWIANKYFEANLESTAPSYSIVMPPPNVTGKLHLGHAWDGSIQDFLIRYKKLHGFNTLWIPGMDHAGIATQAKVEARLKEQGLNRYSLGREKFINQVWEWKEEYASIIREQWGKLGLGLAYNSEKFTYSQDLNKLVNLAFVKMYEQGLIYRGKRIINWDPQLKTALSNIEVIYKEVAGKMYYFKYQIFSSNEYLVVATTRPETMFADQAVIVNPNDKRYQKFINKQVINPANGDLIPVISDNYVEVDFGTGAMKCTPAHDPNDFELGLRHNLKMPLCMNTDGTINQLGNEFNGLDRFEARIQLVEKIKSAGNLVKIEEITHQVGFSERSDVIVEPYLSNQWFVKMKPLAESVLKLQKSDSSISFFPKRFDKTLENWMTDTLDWTISRQIWWGHQIPAWYHKKTKETYVGLNPPEDFENWIQDEDVLDTWFSSALWPFAAMEWNPNNASELFQKFFPVSTLVTGYDIIFFWVARMIFQTNNLLQKKPFEDVLIHGLIRDENGKKMSKSLGNGIDPMDVIDEFGADSLRFFLLTNSSPGADLRFSTEKIRSSWNFINKIWNASRFVLLNVNLDKNDDEIIKKVDENSFFENNLNKWILNELYENEKKVDLHIQNYDFNLAGKEIYNFVWNTYCSWYIELAKTNLTSKDLQICELTQATLIYVLKKILIMLHPFIPFVTEEIYQTLNYKRSILEESWNQIKVNYENNYLNQVIEIIEVIRDFRAKNNLKKTQQIQFNINNFSSKNYEKLFKDNQNDINKILLKNVNSEISFSSSKNKKTVLALNNFSIEVDNDTFINSEVAIELLTIQLEEINKEILRSVKILNNENFLNKASKEKIDEEKNKYENYLKKMHTIKKEIDNH</sequence>
<keyword evidence="9 11" id="KW-0030">Aminoacyl-tRNA synthetase</keyword>
<evidence type="ECO:0000256" key="9">
    <source>
        <dbReference type="ARBA" id="ARBA00023146"/>
    </source>
</evidence>
<evidence type="ECO:0000256" key="11">
    <source>
        <dbReference type="HAMAP-Rule" id="MF_02004"/>
    </source>
</evidence>
<evidence type="ECO:0000256" key="10">
    <source>
        <dbReference type="ARBA" id="ARBA00047552"/>
    </source>
</evidence>
<dbReference type="CDD" id="cd07962">
    <property type="entry name" value="Anticodon_Ia_Val"/>
    <property type="match status" value="1"/>
</dbReference>
<dbReference type="InterPro" id="IPR019499">
    <property type="entry name" value="Val-tRNA_synth_tRNA-bd"/>
</dbReference>
<evidence type="ECO:0000259" key="14">
    <source>
        <dbReference type="Pfam" id="PF10458"/>
    </source>
</evidence>
<dbReference type="NCBIfam" id="NF004349">
    <property type="entry name" value="PRK05729.1"/>
    <property type="match status" value="1"/>
</dbReference>
<dbReference type="GO" id="GO:0005829">
    <property type="term" value="C:cytosol"/>
    <property type="evidence" value="ECO:0007669"/>
    <property type="project" value="TreeGrafter"/>
</dbReference>
<dbReference type="GO" id="GO:0004832">
    <property type="term" value="F:valine-tRNA ligase activity"/>
    <property type="evidence" value="ECO:0007669"/>
    <property type="project" value="UniProtKB-UniRule"/>
</dbReference>
<comment type="catalytic activity">
    <reaction evidence="10 11">
        <text>tRNA(Val) + L-valine + ATP = L-valyl-tRNA(Val) + AMP + diphosphate</text>
        <dbReference type="Rhea" id="RHEA:10704"/>
        <dbReference type="Rhea" id="RHEA-COMP:9672"/>
        <dbReference type="Rhea" id="RHEA-COMP:9708"/>
        <dbReference type="ChEBI" id="CHEBI:30616"/>
        <dbReference type="ChEBI" id="CHEBI:33019"/>
        <dbReference type="ChEBI" id="CHEBI:57762"/>
        <dbReference type="ChEBI" id="CHEBI:78442"/>
        <dbReference type="ChEBI" id="CHEBI:78537"/>
        <dbReference type="ChEBI" id="CHEBI:456215"/>
        <dbReference type="EC" id="6.1.1.9"/>
    </reaction>
</comment>
<dbReference type="Gene3D" id="1.10.730.10">
    <property type="entry name" value="Isoleucyl-tRNA Synthetase, Domain 1"/>
    <property type="match status" value="1"/>
</dbReference>
<dbReference type="InterPro" id="IPR009008">
    <property type="entry name" value="Val/Leu/Ile-tRNA-synth_edit"/>
</dbReference>
<dbReference type="GO" id="GO:0006438">
    <property type="term" value="P:valyl-tRNA aminoacylation"/>
    <property type="evidence" value="ECO:0007669"/>
    <property type="project" value="UniProtKB-UniRule"/>
</dbReference>
<dbReference type="STRING" id="1276257.SSABA_v1c04730"/>
<dbReference type="InterPro" id="IPR037118">
    <property type="entry name" value="Val-tRNA_synth_C_sf"/>
</dbReference>
<dbReference type="PROSITE" id="PS00178">
    <property type="entry name" value="AA_TRNA_LIGASE_I"/>
    <property type="match status" value="1"/>
</dbReference>
<keyword evidence="16" id="KW-1185">Reference proteome</keyword>
<dbReference type="GO" id="GO:0005524">
    <property type="term" value="F:ATP binding"/>
    <property type="evidence" value="ECO:0007669"/>
    <property type="project" value="UniProtKB-UniRule"/>
</dbReference>
<name>W6AAK2_9MOLU</name>
<dbReference type="SUPFAM" id="SSF46589">
    <property type="entry name" value="tRNA-binding arm"/>
    <property type="match status" value="1"/>
</dbReference>
<gene>
    <name evidence="11 15" type="primary">valS</name>
    <name evidence="15" type="ORF">SSABA_v1c04730</name>
</gene>
<dbReference type="Proteomes" id="UP000019265">
    <property type="component" value="Chromosome"/>
</dbReference>
<keyword evidence="6 11" id="KW-0067">ATP-binding</keyword>
<keyword evidence="5 11" id="KW-0547">Nucleotide-binding</keyword>
<feature type="domain" description="Methionyl/Valyl/Leucyl/Isoleucyl-tRNA synthetase anticodon-binding" evidence="13">
    <location>
        <begin position="612"/>
        <end position="752"/>
    </location>
</feature>
<dbReference type="InterPro" id="IPR002300">
    <property type="entry name" value="aa-tRNA-synth_Ia"/>
</dbReference>
<dbReference type="RefSeq" id="WP_025251021.1">
    <property type="nucleotide sequence ID" value="NZ_CP006934.1"/>
</dbReference>
<evidence type="ECO:0000313" key="16">
    <source>
        <dbReference type="Proteomes" id="UP000019265"/>
    </source>
</evidence>
<feature type="domain" description="Valyl-tRNA synthetase tRNA-binding arm" evidence="14">
    <location>
        <begin position="822"/>
        <end position="875"/>
    </location>
</feature>
<dbReference type="InterPro" id="IPR010978">
    <property type="entry name" value="tRNA-bd_arm"/>
</dbReference>
<comment type="function">
    <text evidence="11">Catalyzes the attachment of valine to tRNA(Val). As ValRS can inadvertently accommodate and process structurally similar amino acids such as threonine, to avoid such errors, it has a 'posttransfer' editing activity that hydrolyzes mischarged Thr-tRNA(Val) in a tRNA-dependent manner.</text>
</comment>
<evidence type="ECO:0000256" key="7">
    <source>
        <dbReference type="ARBA" id="ARBA00022917"/>
    </source>
</evidence>
<dbReference type="Gene3D" id="3.40.50.620">
    <property type="entry name" value="HUPs"/>
    <property type="match status" value="2"/>
</dbReference>
<dbReference type="FunFam" id="3.40.50.620:FF:000098">
    <property type="entry name" value="Valine--tRNA ligase"/>
    <property type="match status" value="1"/>
</dbReference>
<dbReference type="eggNOG" id="COG0525">
    <property type="taxonomic scope" value="Bacteria"/>
</dbReference>
<evidence type="ECO:0000256" key="6">
    <source>
        <dbReference type="ARBA" id="ARBA00022840"/>
    </source>
</evidence>
<dbReference type="NCBIfam" id="TIGR00422">
    <property type="entry name" value="valS"/>
    <property type="match status" value="1"/>
</dbReference>
<dbReference type="SUPFAM" id="SSF50677">
    <property type="entry name" value="ValRS/IleRS/LeuRS editing domain"/>
    <property type="match status" value="1"/>
</dbReference>
<evidence type="ECO:0000313" key="15">
    <source>
        <dbReference type="EMBL" id="AHI53880.1"/>
    </source>
</evidence>
<dbReference type="GO" id="GO:0002161">
    <property type="term" value="F:aminoacyl-tRNA deacylase activity"/>
    <property type="evidence" value="ECO:0007669"/>
    <property type="project" value="InterPro"/>
</dbReference>
<dbReference type="FunFam" id="3.40.50.620:FF:000032">
    <property type="entry name" value="Valine--tRNA ligase"/>
    <property type="match status" value="1"/>
</dbReference>
<proteinExistence type="inferred from homology"/>
<dbReference type="HOGENOM" id="CLU_001493_0_2_14"/>
<dbReference type="HAMAP" id="MF_02004">
    <property type="entry name" value="Val_tRNA_synth_type1"/>
    <property type="match status" value="1"/>
</dbReference>
<accession>W6AAK2</accession>
<dbReference type="Pfam" id="PF10458">
    <property type="entry name" value="Val_tRNA-synt_C"/>
    <property type="match status" value="1"/>
</dbReference>
<evidence type="ECO:0000256" key="3">
    <source>
        <dbReference type="ARBA" id="ARBA00022490"/>
    </source>
</evidence>
<dbReference type="PANTHER" id="PTHR11946:SF93">
    <property type="entry name" value="VALINE--TRNA LIGASE, CHLOROPLASTIC_MITOCHONDRIAL 2"/>
    <property type="match status" value="1"/>
</dbReference>
<keyword evidence="4 11" id="KW-0436">Ligase</keyword>
<dbReference type="InterPro" id="IPR001412">
    <property type="entry name" value="aa-tRNA-synth_I_CS"/>
</dbReference>
<dbReference type="InterPro" id="IPR002303">
    <property type="entry name" value="Valyl-tRNA_ligase"/>
</dbReference>
<feature type="domain" description="Aminoacyl-tRNA synthetase class Ia" evidence="12">
    <location>
        <begin position="20"/>
        <end position="563"/>
    </location>
</feature>
<dbReference type="KEGG" id="ssab:SSABA_v1c04730"/>
<dbReference type="PANTHER" id="PTHR11946">
    <property type="entry name" value="VALYL-TRNA SYNTHETASES"/>
    <property type="match status" value="1"/>
</dbReference>
<comment type="subunit">
    <text evidence="2 11">Monomer.</text>
</comment>
<evidence type="ECO:0000256" key="8">
    <source>
        <dbReference type="ARBA" id="ARBA00023054"/>
    </source>
</evidence>
<dbReference type="SUPFAM" id="SSF52374">
    <property type="entry name" value="Nucleotidylyl transferase"/>
    <property type="match status" value="1"/>
</dbReference>
<dbReference type="Pfam" id="PF08264">
    <property type="entry name" value="Anticodon_1"/>
    <property type="match status" value="1"/>
</dbReference>
<evidence type="ECO:0000256" key="4">
    <source>
        <dbReference type="ARBA" id="ARBA00022598"/>
    </source>
</evidence>
<dbReference type="PRINTS" id="PR00986">
    <property type="entry name" value="TRNASYNTHVAL"/>
</dbReference>
<comment type="similarity">
    <text evidence="11">Belongs to the class-I aminoacyl-tRNA synthetase family. ValS type 1 subfamily.</text>
</comment>
<organism evidence="15 16">
    <name type="scientific">Spiroplasma sabaudiense Ar-1343</name>
    <dbReference type="NCBI Taxonomy" id="1276257"/>
    <lineage>
        <taxon>Bacteria</taxon>
        <taxon>Bacillati</taxon>
        <taxon>Mycoplasmatota</taxon>
        <taxon>Mollicutes</taxon>
        <taxon>Entomoplasmatales</taxon>
        <taxon>Spiroplasmataceae</taxon>
        <taxon>Spiroplasma</taxon>
    </lineage>
</organism>
<evidence type="ECO:0000256" key="2">
    <source>
        <dbReference type="ARBA" id="ARBA00011245"/>
    </source>
</evidence>
<dbReference type="InterPro" id="IPR009080">
    <property type="entry name" value="tRNAsynth_Ia_anticodon-bd"/>
</dbReference>
<reference evidence="15 16" key="1">
    <citation type="journal article" date="2014" name="Genome Biol. Evol.">
        <title>Molecular evolution of the substrate utilization strategies and putative virulence factors in mosquito-associated Spiroplasma species.</title>
        <authorList>
            <person name="Chang T.H."/>
            <person name="Lo W.S."/>
            <person name="Ku C."/>
            <person name="Chen L.L."/>
            <person name="Kuo C.H."/>
        </authorList>
    </citation>
    <scope>NUCLEOTIDE SEQUENCE [LARGE SCALE GENOMIC DNA]</scope>
    <source>
        <strain evidence="15">Ar-1343</strain>
    </source>
</reference>
<dbReference type="AlphaFoldDB" id="W6AAK2"/>
<feature type="short sequence motif" description="'KMSKS' region" evidence="11">
    <location>
        <begin position="523"/>
        <end position="527"/>
    </location>
</feature>
<dbReference type="InterPro" id="IPR013155">
    <property type="entry name" value="M/V/L/I-tRNA-synth_anticd-bd"/>
</dbReference>
<dbReference type="SUPFAM" id="SSF47323">
    <property type="entry name" value="Anticodon-binding domain of a subclass of class I aminoacyl-tRNA synthetases"/>
    <property type="match status" value="1"/>
</dbReference>
<dbReference type="EC" id="6.1.1.9" evidence="11"/>
<dbReference type="PATRIC" id="fig|1276257.3.peg.483"/>
<feature type="coiled-coil region" evidence="11">
    <location>
        <begin position="847"/>
        <end position="874"/>
    </location>
</feature>